<dbReference type="EnsemblPlants" id="AVESA.00010b.r2.2CG0266250.1">
    <property type="protein sequence ID" value="AVESA.00010b.r2.2CG0266250.1.CDS"/>
    <property type="gene ID" value="AVESA.00010b.r2.2CG0266250"/>
</dbReference>
<organism evidence="1 2">
    <name type="scientific">Avena sativa</name>
    <name type="common">Oat</name>
    <dbReference type="NCBI Taxonomy" id="4498"/>
    <lineage>
        <taxon>Eukaryota</taxon>
        <taxon>Viridiplantae</taxon>
        <taxon>Streptophyta</taxon>
        <taxon>Embryophyta</taxon>
        <taxon>Tracheophyta</taxon>
        <taxon>Spermatophyta</taxon>
        <taxon>Magnoliopsida</taxon>
        <taxon>Liliopsida</taxon>
        <taxon>Poales</taxon>
        <taxon>Poaceae</taxon>
        <taxon>BOP clade</taxon>
        <taxon>Pooideae</taxon>
        <taxon>Poodae</taxon>
        <taxon>Poeae</taxon>
        <taxon>Poeae Chloroplast Group 1 (Aveneae type)</taxon>
        <taxon>Aveninae</taxon>
        <taxon>Avena</taxon>
    </lineage>
</organism>
<keyword evidence="2" id="KW-1185">Reference proteome</keyword>
<protein>
    <submittedName>
        <fullName evidence="1">Uncharacterized protein</fullName>
    </submittedName>
</protein>
<name>A0ACD5UK66_AVESA</name>
<reference evidence="1" key="2">
    <citation type="submission" date="2025-09" db="UniProtKB">
        <authorList>
            <consortium name="EnsemblPlants"/>
        </authorList>
    </citation>
    <scope>IDENTIFICATION</scope>
</reference>
<reference evidence="1" key="1">
    <citation type="submission" date="2021-05" db="EMBL/GenBank/DDBJ databases">
        <authorList>
            <person name="Scholz U."/>
            <person name="Mascher M."/>
            <person name="Fiebig A."/>
        </authorList>
    </citation>
    <scope>NUCLEOTIDE SEQUENCE [LARGE SCALE GENOMIC DNA]</scope>
</reference>
<dbReference type="Proteomes" id="UP001732700">
    <property type="component" value="Chromosome 2C"/>
</dbReference>
<accession>A0ACD5UK66</accession>
<sequence>MDFDFDCAAAATSPGGQWVGESASRRRQRRLSSPSLRAYFTPAFDAVAAGQGGVPGSPASSYSSGGLEFGFDASLLRYRRSCFSASADIDSRRLVYSPPPPQARPVYPMPDHEALLVEAYLHGQKRQVSGMTGAPGFPNLKHQFSNPTRPPPPVDFRSPDGTIMLPNRAKLSSTPEPGATTPSSHRASAQPQTTKEEDDLIAEVLYGRSGRRRLPIFKDICPE</sequence>
<evidence type="ECO:0000313" key="1">
    <source>
        <dbReference type="EnsemblPlants" id="AVESA.00010b.r2.2CG0266250.1.CDS"/>
    </source>
</evidence>
<evidence type="ECO:0000313" key="2">
    <source>
        <dbReference type="Proteomes" id="UP001732700"/>
    </source>
</evidence>
<proteinExistence type="predicted"/>